<keyword evidence="2" id="KW-1185">Reference proteome</keyword>
<organism evidence="1 2">
    <name type="scientific">Reyranella soli</name>
    <dbReference type="NCBI Taxonomy" id="1230389"/>
    <lineage>
        <taxon>Bacteria</taxon>
        <taxon>Pseudomonadati</taxon>
        <taxon>Pseudomonadota</taxon>
        <taxon>Alphaproteobacteria</taxon>
        <taxon>Hyphomicrobiales</taxon>
        <taxon>Reyranellaceae</taxon>
        <taxon>Reyranella</taxon>
    </lineage>
</organism>
<proteinExistence type="predicted"/>
<evidence type="ECO:0000313" key="1">
    <source>
        <dbReference type="EMBL" id="GEP56684.1"/>
    </source>
</evidence>
<gene>
    <name evidence="1" type="ORF">RSO01_38500</name>
</gene>
<dbReference type="Proteomes" id="UP000321058">
    <property type="component" value="Unassembled WGS sequence"/>
</dbReference>
<dbReference type="AlphaFoldDB" id="A0A512NCP3"/>
<dbReference type="EMBL" id="BKAJ01000069">
    <property type="protein sequence ID" value="GEP56684.1"/>
    <property type="molecule type" value="Genomic_DNA"/>
</dbReference>
<name>A0A512NCP3_9HYPH</name>
<comment type="caution">
    <text evidence="1">The sequence shown here is derived from an EMBL/GenBank/DDBJ whole genome shotgun (WGS) entry which is preliminary data.</text>
</comment>
<reference evidence="1 2" key="1">
    <citation type="submission" date="2019-07" db="EMBL/GenBank/DDBJ databases">
        <title>Whole genome shotgun sequence of Reyranella soli NBRC 108950.</title>
        <authorList>
            <person name="Hosoyama A."/>
            <person name="Uohara A."/>
            <person name="Ohji S."/>
            <person name="Ichikawa N."/>
        </authorList>
    </citation>
    <scope>NUCLEOTIDE SEQUENCE [LARGE SCALE GENOMIC DNA]</scope>
    <source>
        <strain evidence="1 2">NBRC 108950</strain>
    </source>
</reference>
<protein>
    <submittedName>
        <fullName evidence="1">Uncharacterized protein</fullName>
    </submittedName>
</protein>
<sequence length="116" mass="13762">MDAAYTEKDLYLVTHHLRKFLPDIYWVTMFGKPYVELFSRERLLSCPAYRVKELDNGSIVVQLTPELKDITIEEAAFERARQDARNHLNNDAFFDLTKGMDYRYRVPEFVWGPILQ</sequence>
<evidence type="ECO:0000313" key="2">
    <source>
        <dbReference type="Proteomes" id="UP000321058"/>
    </source>
</evidence>
<dbReference type="RefSeq" id="WP_147150876.1">
    <property type="nucleotide sequence ID" value="NZ_BKAJ01000069.1"/>
</dbReference>
<accession>A0A512NCP3</accession>
<dbReference type="OrthoDB" id="6654889at2"/>